<reference evidence="3" key="1">
    <citation type="journal article" date="2014" name="Int. J. Syst. Evol. Microbiol.">
        <title>Complete genome sequence of Corynebacterium casei LMG S-19264T (=DSM 44701T), isolated from a smear-ripened cheese.</title>
        <authorList>
            <consortium name="US DOE Joint Genome Institute (JGI-PGF)"/>
            <person name="Walter F."/>
            <person name="Albersmeier A."/>
            <person name="Kalinowski J."/>
            <person name="Ruckert C."/>
        </authorList>
    </citation>
    <scope>NUCLEOTIDE SEQUENCE</scope>
    <source>
        <strain evidence="3">JCM 17251</strain>
    </source>
</reference>
<gene>
    <name evidence="3" type="ORF">GCM10007971_05630</name>
</gene>
<dbReference type="InterPro" id="IPR006015">
    <property type="entry name" value="Universal_stress_UspA"/>
</dbReference>
<dbReference type="PRINTS" id="PR01438">
    <property type="entry name" value="UNVRSLSTRESS"/>
</dbReference>
<evidence type="ECO:0000313" key="3">
    <source>
        <dbReference type="EMBL" id="GGN51283.1"/>
    </source>
</evidence>
<comment type="similarity">
    <text evidence="1">Belongs to the universal stress protein A family.</text>
</comment>
<dbReference type="AlphaFoldDB" id="A0A917XS08"/>
<dbReference type="PANTHER" id="PTHR31964">
    <property type="entry name" value="ADENINE NUCLEOTIDE ALPHA HYDROLASES-LIKE SUPERFAMILY PROTEIN"/>
    <property type="match status" value="1"/>
</dbReference>
<organism evidence="3 4">
    <name type="scientific">Oceanobacillus indicireducens</name>
    <dbReference type="NCBI Taxonomy" id="1004261"/>
    <lineage>
        <taxon>Bacteria</taxon>
        <taxon>Bacillati</taxon>
        <taxon>Bacillota</taxon>
        <taxon>Bacilli</taxon>
        <taxon>Bacillales</taxon>
        <taxon>Bacillaceae</taxon>
        <taxon>Oceanobacillus</taxon>
    </lineage>
</organism>
<accession>A0A917XS08</accession>
<dbReference type="Pfam" id="PF00582">
    <property type="entry name" value="Usp"/>
    <property type="match status" value="1"/>
</dbReference>
<dbReference type="SUPFAM" id="SSF52402">
    <property type="entry name" value="Adenine nucleotide alpha hydrolases-like"/>
    <property type="match status" value="1"/>
</dbReference>
<reference evidence="3" key="2">
    <citation type="submission" date="2020-09" db="EMBL/GenBank/DDBJ databases">
        <authorList>
            <person name="Sun Q."/>
            <person name="Ohkuma M."/>
        </authorList>
    </citation>
    <scope>NUCLEOTIDE SEQUENCE</scope>
    <source>
        <strain evidence="3">JCM 17251</strain>
    </source>
</reference>
<dbReference type="PANTHER" id="PTHR31964:SF113">
    <property type="entry name" value="USPA DOMAIN-CONTAINING PROTEIN"/>
    <property type="match status" value="1"/>
</dbReference>
<keyword evidence="4" id="KW-1185">Reference proteome</keyword>
<dbReference type="Gene3D" id="3.40.50.620">
    <property type="entry name" value="HUPs"/>
    <property type="match status" value="1"/>
</dbReference>
<protein>
    <submittedName>
        <fullName evidence="3">Universal stress protein UspA</fullName>
    </submittedName>
</protein>
<evidence type="ECO:0000256" key="1">
    <source>
        <dbReference type="ARBA" id="ARBA00008791"/>
    </source>
</evidence>
<dbReference type="InterPro" id="IPR006016">
    <property type="entry name" value="UspA"/>
</dbReference>
<dbReference type="Proteomes" id="UP000624041">
    <property type="component" value="Unassembled WGS sequence"/>
</dbReference>
<dbReference type="InterPro" id="IPR014729">
    <property type="entry name" value="Rossmann-like_a/b/a_fold"/>
</dbReference>
<comment type="caution">
    <text evidence="3">The sequence shown here is derived from an EMBL/GenBank/DDBJ whole genome shotgun (WGS) entry which is preliminary data.</text>
</comment>
<evidence type="ECO:0000313" key="4">
    <source>
        <dbReference type="Proteomes" id="UP000624041"/>
    </source>
</evidence>
<feature type="domain" description="UspA" evidence="2">
    <location>
        <begin position="3"/>
        <end position="144"/>
    </location>
</feature>
<proteinExistence type="inferred from homology"/>
<dbReference type="RefSeq" id="WP_188855933.1">
    <property type="nucleotide sequence ID" value="NZ_BMOS01000003.1"/>
</dbReference>
<dbReference type="EMBL" id="BMOS01000003">
    <property type="protein sequence ID" value="GGN51283.1"/>
    <property type="molecule type" value="Genomic_DNA"/>
</dbReference>
<name>A0A917XS08_9BACI</name>
<evidence type="ECO:0000259" key="2">
    <source>
        <dbReference type="Pfam" id="PF00582"/>
    </source>
</evidence>
<dbReference type="CDD" id="cd00293">
    <property type="entry name" value="USP-like"/>
    <property type="match status" value="1"/>
</dbReference>
<sequence length="144" mass="15713">MGRKILVAYDTSLLSRKAIDEAKTQAKLVEDSHLYIVTVVTPGITSNSTAASGNLSMNDAELIYPKLEEIKKELQGNGFNVHTEIITDFSQRNPGVAICDYVEEHAIDMVVVGHRGLSNLKRLFLGSVSSTIVQRAASKVLVIK</sequence>